<dbReference type="PANTHER" id="PTHR36440:SF1">
    <property type="entry name" value="PUTATIVE (AFU_ORTHOLOGUE AFUA_8G07350)-RELATED"/>
    <property type="match status" value="1"/>
</dbReference>
<proteinExistence type="predicted"/>
<feature type="domain" description="Cupin type-2" evidence="1">
    <location>
        <begin position="74"/>
        <end position="141"/>
    </location>
</feature>
<evidence type="ECO:0000259" key="1">
    <source>
        <dbReference type="Pfam" id="PF07883"/>
    </source>
</evidence>
<dbReference type="InterPro" id="IPR011051">
    <property type="entry name" value="RmlC_Cupin_sf"/>
</dbReference>
<dbReference type="InterPro" id="IPR013096">
    <property type="entry name" value="Cupin_2"/>
</dbReference>
<dbReference type="EMBL" id="FNAN01000011">
    <property type="protein sequence ID" value="SDF55469.1"/>
    <property type="molecule type" value="Genomic_DNA"/>
</dbReference>
<name>A0A1G7M2R8_9BACT</name>
<accession>A0A1G7M2R8</accession>
<dbReference type="InterPro" id="IPR014710">
    <property type="entry name" value="RmlC-like_jellyroll"/>
</dbReference>
<reference evidence="3" key="1">
    <citation type="submission" date="2016-10" db="EMBL/GenBank/DDBJ databases">
        <authorList>
            <person name="Varghese N."/>
            <person name="Submissions S."/>
        </authorList>
    </citation>
    <scope>NUCLEOTIDE SEQUENCE [LARGE SCALE GENOMIC DNA]</scope>
    <source>
        <strain evidence="3">DSM 25329</strain>
    </source>
</reference>
<gene>
    <name evidence="2" type="ORF">SAMN04487996_111133</name>
</gene>
<dbReference type="Pfam" id="PF07883">
    <property type="entry name" value="Cupin_2"/>
    <property type="match status" value="1"/>
</dbReference>
<evidence type="ECO:0000313" key="2">
    <source>
        <dbReference type="EMBL" id="SDF55469.1"/>
    </source>
</evidence>
<sequence length="185" mass="20837">MERRSFLQLPVIAPALTSFLNLWPDNPTNGQPKDGILVRAGEDRSGKPFKWLDATFTVKVSGKDTNGRCVIFDTLRPEKVGPPLHLHTDCDEWFFVMEGEFKFQVNQEITTLKAGDSLMVLQDTPHAFVKTSEGMARLIVMHQPAGQMEEYFRTVIQQADQTIEGRRTLAEKHGMRIVGPPLKAS</sequence>
<dbReference type="Gene3D" id="2.60.120.10">
    <property type="entry name" value="Jelly Rolls"/>
    <property type="match status" value="1"/>
</dbReference>
<dbReference type="SUPFAM" id="SSF51182">
    <property type="entry name" value="RmlC-like cupins"/>
    <property type="match status" value="1"/>
</dbReference>
<evidence type="ECO:0000313" key="3">
    <source>
        <dbReference type="Proteomes" id="UP000198748"/>
    </source>
</evidence>
<organism evidence="2 3">
    <name type="scientific">Dyadobacter soli</name>
    <dbReference type="NCBI Taxonomy" id="659014"/>
    <lineage>
        <taxon>Bacteria</taxon>
        <taxon>Pseudomonadati</taxon>
        <taxon>Bacteroidota</taxon>
        <taxon>Cytophagia</taxon>
        <taxon>Cytophagales</taxon>
        <taxon>Spirosomataceae</taxon>
        <taxon>Dyadobacter</taxon>
    </lineage>
</organism>
<dbReference type="RefSeq" id="WP_090153432.1">
    <property type="nucleotide sequence ID" value="NZ_FNAN01000011.1"/>
</dbReference>
<dbReference type="STRING" id="659014.SAMN04487996_111133"/>
<dbReference type="Proteomes" id="UP000198748">
    <property type="component" value="Unassembled WGS sequence"/>
</dbReference>
<dbReference type="PANTHER" id="PTHR36440">
    <property type="entry name" value="PUTATIVE (AFU_ORTHOLOGUE AFUA_8G07350)-RELATED"/>
    <property type="match status" value="1"/>
</dbReference>
<dbReference type="OrthoDB" id="1423961at2"/>
<keyword evidence="3" id="KW-1185">Reference proteome</keyword>
<dbReference type="AlphaFoldDB" id="A0A1G7M2R8"/>
<dbReference type="InterPro" id="IPR053146">
    <property type="entry name" value="QDO-like"/>
</dbReference>
<protein>
    <submittedName>
        <fullName evidence="2">Cupin domain-containing protein</fullName>
    </submittedName>
</protein>